<gene>
    <name evidence="1" type="ORF">BDZ90DRAFT_233959</name>
</gene>
<proteinExistence type="predicted"/>
<dbReference type="PROSITE" id="PS51257">
    <property type="entry name" value="PROKAR_LIPOPROTEIN"/>
    <property type="match status" value="1"/>
</dbReference>
<dbReference type="RefSeq" id="XP_025360126.1">
    <property type="nucleotide sequence ID" value="XM_025506836.1"/>
</dbReference>
<dbReference type="AlphaFoldDB" id="A0A316UKQ5"/>
<dbReference type="Proteomes" id="UP000245884">
    <property type="component" value="Unassembled WGS sequence"/>
</dbReference>
<organism evidence="1 2">
    <name type="scientific">Jaminaea rosea</name>
    <dbReference type="NCBI Taxonomy" id="1569628"/>
    <lineage>
        <taxon>Eukaryota</taxon>
        <taxon>Fungi</taxon>
        <taxon>Dikarya</taxon>
        <taxon>Basidiomycota</taxon>
        <taxon>Ustilaginomycotina</taxon>
        <taxon>Exobasidiomycetes</taxon>
        <taxon>Microstromatales</taxon>
        <taxon>Microstromatales incertae sedis</taxon>
        <taxon>Jaminaea</taxon>
    </lineage>
</organism>
<dbReference type="EMBL" id="KZ819675">
    <property type="protein sequence ID" value="PWN25514.1"/>
    <property type="molecule type" value="Genomic_DNA"/>
</dbReference>
<protein>
    <submittedName>
        <fullName evidence="1">Uncharacterized protein</fullName>
    </submittedName>
</protein>
<reference evidence="1 2" key="1">
    <citation type="journal article" date="2018" name="Mol. Biol. Evol.">
        <title>Broad Genomic Sampling Reveals a Smut Pathogenic Ancestry of the Fungal Clade Ustilaginomycotina.</title>
        <authorList>
            <person name="Kijpornyongpan T."/>
            <person name="Mondo S.J."/>
            <person name="Barry K."/>
            <person name="Sandor L."/>
            <person name="Lee J."/>
            <person name="Lipzen A."/>
            <person name="Pangilinan J."/>
            <person name="LaButti K."/>
            <person name="Hainaut M."/>
            <person name="Henrissat B."/>
            <person name="Grigoriev I.V."/>
            <person name="Spatafora J.W."/>
            <person name="Aime M.C."/>
        </authorList>
    </citation>
    <scope>NUCLEOTIDE SEQUENCE [LARGE SCALE GENOMIC DNA]</scope>
    <source>
        <strain evidence="1 2">MCA 5214</strain>
    </source>
</reference>
<evidence type="ECO:0000313" key="1">
    <source>
        <dbReference type="EMBL" id="PWN25514.1"/>
    </source>
</evidence>
<sequence length="66" mass="7133">MVPSDPRTVPGCYSSSTSTSCLFASSAFRGLARPISCSIAGTFGHRWASSSLLSRTLRRWTLTVLH</sequence>
<evidence type="ECO:0000313" key="2">
    <source>
        <dbReference type="Proteomes" id="UP000245884"/>
    </source>
</evidence>
<accession>A0A316UKQ5</accession>
<name>A0A316UKQ5_9BASI</name>
<keyword evidence="2" id="KW-1185">Reference proteome</keyword>
<dbReference type="GeneID" id="37028659"/>